<accession>A0A452XZ40</accession>
<reference evidence="3" key="1">
    <citation type="journal article" date="2014" name="Science">
        <title>Ancient hybridizations among the ancestral genomes of bread wheat.</title>
        <authorList>
            <consortium name="International Wheat Genome Sequencing Consortium,"/>
            <person name="Marcussen T."/>
            <person name="Sandve S.R."/>
            <person name="Heier L."/>
            <person name="Spannagl M."/>
            <person name="Pfeifer M."/>
            <person name="Jakobsen K.S."/>
            <person name="Wulff B.B."/>
            <person name="Steuernagel B."/>
            <person name="Mayer K.F."/>
            <person name="Olsen O.A."/>
        </authorList>
    </citation>
    <scope>NUCLEOTIDE SEQUENCE [LARGE SCALE GENOMIC DNA]</scope>
    <source>
        <strain evidence="3">cv. AL8/78</strain>
    </source>
</reference>
<dbReference type="InterPro" id="IPR009003">
    <property type="entry name" value="Peptidase_S1_PA"/>
</dbReference>
<dbReference type="Pfam" id="PF13365">
    <property type="entry name" value="Trypsin_2"/>
    <property type="match status" value="1"/>
</dbReference>
<dbReference type="Proteomes" id="UP000015105">
    <property type="component" value="Chromosome 1D"/>
</dbReference>
<dbReference type="PANTHER" id="PTHR45980">
    <property type="match status" value="1"/>
</dbReference>
<reference evidence="2" key="3">
    <citation type="journal article" date="2017" name="Nature">
        <title>Genome sequence of the progenitor of the wheat D genome Aegilops tauschii.</title>
        <authorList>
            <person name="Luo M.C."/>
            <person name="Gu Y.Q."/>
            <person name="Puiu D."/>
            <person name="Wang H."/>
            <person name="Twardziok S.O."/>
            <person name="Deal K.R."/>
            <person name="Huo N."/>
            <person name="Zhu T."/>
            <person name="Wang L."/>
            <person name="Wang Y."/>
            <person name="McGuire P.E."/>
            <person name="Liu S."/>
            <person name="Long H."/>
            <person name="Ramasamy R.K."/>
            <person name="Rodriguez J.C."/>
            <person name="Van S.L."/>
            <person name="Yuan L."/>
            <person name="Wang Z."/>
            <person name="Xia Z."/>
            <person name="Xiao L."/>
            <person name="Anderson O.D."/>
            <person name="Ouyang S."/>
            <person name="Liang Y."/>
            <person name="Zimin A.V."/>
            <person name="Pertea G."/>
            <person name="Qi P."/>
            <person name="Bennetzen J.L."/>
            <person name="Dai X."/>
            <person name="Dawson M.W."/>
            <person name="Muller H.G."/>
            <person name="Kugler K."/>
            <person name="Rivarola-Duarte L."/>
            <person name="Spannagl M."/>
            <person name="Mayer K.F.X."/>
            <person name="Lu F.H."/>
            <person name="Bevan M.W."/>
            <person name="Leroy P."/>
            <person name="Li P."/>
            <person name="You F.M."/>
            <person name="Sun Q."/>
            <person name="Liu Z."/>
            <person name="Lyons E."/>
            <person name="Wicker T."/>
            <person name="Salzberg S.L."/>
            <person name="Devos K.M."/>
            <person name="Dvorak J."/>
        </authorList>
    </citation>
    <scope>NUCLEOTIDE SEQUENCE [LARGE SCALE GENOMIC DNA]</scope>
    <source>
        <strain evidence="2">cv. AL8/78</strain>
    </source>
</reference>
<dbReference type="EnsemblPlants" id="AET1Gv20227500.3">
    <property type="protein sequence ID" value="AET1Gv20227500.3"/>
    <property type="gene ID" value="AET1Gv20227500"/>
</dbReference>
<feature type="region of interest" description="Disordered" evidence="1">
    <location>
        <begin position="65"/>
        <end position="89"/>
    </location>
</feature>
<dbReference type="GO" id="GO:0004252">
    <property type="term" value="F:serine-type endopeptidase activity"/>
    <property type="evidence" value="ECO:0007669"/>
    <property type="project" value="TreeGrafter"/>
</dbReference>
<protein>
    <submittedName>
        <fullName evidence="2">Uncharacterized protein</fullName>
    </submittedName>
</protein>
<sequence>MLLPLPPRRRLRAAPPARLTPRHAPLRRGALLPFVHRPCPRETGRGAACLTCWELVWSGSQVEGASKKRRGGGIGGGGGGGGGSLASSTRKDKGLSIDFKESQVADFEDLEEDKFLNAVVKVYCTHIRPDYGLPWQKQRQHSSTGSAFMIGDNKLLTNAHCVEHDTQIKVKRRGDDKKYVAKVLARGTECDLAMLSVENEEFWRGTEPLQLGRLPCLQDSVTVVGYPLGGDTISVTKGVVSRIEVSHHMRTEHQIFLGFKLMQQ</sequence>
<feature type="compositionally biased region" description="Gly residues" evidence="1">
    <location>
        <begin position="72"/>
        <end position="84"/>
    </location>
</feature>
<reference evidence="2" key="5">
    <citation type="journal article" date="2021" name="G3 (Bethesda)">
        <title>Aegilops tauschii genome assembly Aet v5.0 features greater sequence contiguity and improved annotation.</title>
        <authorList>
            <person name="Wang L."/>
            <person name="Zhu T."/>
            <person name="Rodriguez J.C."/>
            <person name="Deal K.R."/>
            <person name="Dubcovsky J."/>
            <person name="McGuire P.E."/>
            <person name="Lux T."/>
            <person name="Spannagl M."/>
            <person name="Mayer K.F.X."/>
            <person name="Baldrich P."/>
            <person name="Meyers B.C."/>
            <person name="Huo N."/>
            <person name="Gu Y.Q."/>
            <person name="Zhou H."/>
            <person name="Devos K.M."/>
            <person name="Bennetzen J.L."/>
            <person name="Unver T."/>
            <person name="Budak H."/>
            <person name="Gulick P.J."/>
            <person name="Galiba G."/>
            <person name="Kalapos B."/>
            <person name="Nelson D.R."/>
            <person name="Li P."/>
            <person name="You F.M."/>
            <person name="Luo M.C."/>
            <person name="Dvorak J."/>
        </authorList>
    </citation>
    <scope>NUCLEOTIDE SEQUENCE [LARGE SCALE GENOMIC DNA]</scope>
    <source>
        <strain evidence="2">cv. AL8/78</strain>
    </source>
</reference>
<organism evidence="2 3">
    <name type="scientific">Aegilops tauschii subsp. strangulata</name>
    <name type="common">Goatgrass</name>
    <dbReference type="NCBI Taxonomy" id="200361"/>
    <lineage>
        <taxon>Eukaryota</taxon>
        <taxon>Viridiplantae</taxon>
        <taxon>Streptophyta</taxon>
        <taxon>Embryophyta</taxon>
        <taxon>Tracheophyta</taxon>
        <taxon>Spermatophyta</taxon>
        <taxon>Magnoliopsida</taxon>
        <taxon>Liliopsida</taxon>
        <taxon>Poales</taxon>
        <taxon>Poaceae</taxon>
        <taxon>BOP clade</taxon>
        <taxon>Pooideae</taxon>
        <taxon>Triticodae</taxon>
        <taxon>Triticeae</taxon>
        <taxon>Triticinae</taxon>
        <taxon>Aegilops</taxon>
    </lineage>
</organism>
<keyword evidence="3" id="KW-1185">Reference proteome</keyword>
<reference evidence="2" key="4">
    <citation type="submission" date="2019-03" db="UniProtKB">
        <authorList>
            <consortium name="EnsemblPlants"/>
        </authorList>
    </citation>
    <scope>IDENTIFICATION</scope>
</reference>
<dbReference type="Gene3D" id="2.40.10.120">
    <property type="match status" value="1"/>
</dbReference>
<evidence type="ECO:0000313" key="2">
    <source>
        <dbReference type="EnsemblPlants" id="AET1Gv20227500.3"/>
    </source>
</evidence>
<reference evidence="3" key="2">
    <citation type="journal article" date="2017" name="Nat. Plants">
        <title>The Aegilops tauschii genome reveals multiple impacts of transposons.</title>
        <authorList>
            <person name="Zhao G."/>
            <person name="Zou C."/>
            <person name="Li K."/>
            <person name="Wang K."/>
            <person name="Li T."/>
            <person name="Gao L."/>
            <person name="Zhang X."/>
            <person name="Wang H."/>
            <person name="Yang Z."/>
            <person name="Liu X."/>
            <person name="Jiang W."/>
            <person name="Mao L."/>
            <person name="Kong X."/>
            <person name="Jiao Y."/>
            <person name="Jia J."/>
        </authorList>
    </citation>
    <scope>NUCLEOTIDE SEQUENCE [LARGE SCALE GENOMIC DNA]</scope>
    <source>
        <strain evidence="3">cv. AL8/78</strain>
    </source>
</reference>
<feature type="region of interest" description="Disordered" evidence="1">
    <location>
        <begin position="1"/>
        <end position="22"/>
    </location>
</feature>
<dbReference type="PANTHER" id="PTHR45980:SF6">
    <property type="entry name" value="PROTEASE DO-LIKE 2, CHLOROPLASTIC"/>
    <property type="match status" value="1"/>
</dbReference>
<evidence type="ECO:0000313" key="3">
    <source>
        <dbReference type="Proteomes" id="UP000015105"/>
    </source>
</evidence>
<dbReference type="Gramene" id="AET1Gv20227500.3">
    <property type="protein sequence ID" value="AET1Gv20227500.3"/>
    <property type="gene ID" value="AET1Gv20227500"/>
</dbReference>
<proteinExistence type="predicted"/>
<evidence type="ECO:0000256" key="1">
    <source>
        <dbReference type="SAM" id="MobiDB-lite"/>
    </source>
</evidence>
<name>A0A452XZ40_AEGTS</name>
<dbReference type="SUPFAM" id="SSF50494">
    <property type="entry name" value="Trypsin-like serine proteases"/>
    <property type="match status" value="1"/>
</dbReference>
<dbReference type="AlphaFoldDB" id="A0A452XZ40"/>